<evidence type="ECO:0000313" key="3">
    <source>
        <dbReference type="Proteomes" id="UP001237207"/>
    </source>
</evidence>
<gene>
    <name evidence="2" type="ORF">J2S13_002690</name>
</gene>
<proteinExistence type="predicted"/>
<name>A0AAJ1T5J8_9BACI</name>
<sequence>MITVGKTRLPWAVYHVERLGIKLHVSFSSETQMPLKVVESTGLTHDGPMGEQLADSRFILVEDRAYYKIQRIDRFLEEGQDFVIRIIENVELSSKRSLQRLSQKDSNVTQDITCLLGSIQSRSKKQHRVVFFKDDDGREIRVVRLSRKV</sequence>
<comment type="caution">
    <text evidence="2">The sequence shown here is derived from an EMBL/GenBank/DDBJ whole genome shotgun (WGS) entry which is preliminary data.</text>
</comment>
<protein>
    <recommendedName>
        <fullName evidence="1">Transposase IS4-like domain-containing protein</fullName>
    </recommendedName>
</protein>
<dbReference type="AlphaFoldDB" id="A0AAJ1T5J8"/>
<dbReference type="EMBL" id="JAUSUC010000041">
    <property type="protein sequence ID" value="MDQ0216249.1"/>
    <property type="molecule type" value="Genomic_DNA"/>
</dbReference>
<dbReference type="InterPro" id="IPR002559">
    <property type="entry name" value="Transposase_11"/>
</dbReference>
<dbReference type="PANTHER" id="PTHR33258">
    <property type="entry name" value="TRANSPOSASE INSL FOR INSERTION SEQUENCE ELEMENT IS186A-RELATED"/>
    <property type="match status" value="1"/>
</dbReference>
<evidence type="ECO:0000313" key="2">
    <source>
        <dbReference type="EMBL" id="MDQ0216249.1"/>
    </source>
</evidence>
<reference evidence="2" key="1">
    <citation type="submission" date="2023-07" db="EMBL/GenBank/DDBJ databases">
        <title>Genomic Encyclopedia of Type Strains, Phase IV (KMG-IV): sequencing the most valuable type-strain genomes for metagenomic binning, comparative biology and taxonomic classification.</title>
        <authorList>
            <person name="Goeker M."/>
        </authorList>
    </citation>
    <scope>NUCLEOTIDE SEQUENCE</scope>
    <source>
        <strain evidence="2">DSM 23947</strain>
    </source>
</reference>
<dbReference type="Proteomes" id="UP001237207">
    <property type="component" value="Unassembled WGS sequence"/>
</dbReference>
<dbReference type="GO" id="GO:0004803">
    <property type="term" value="F:transposase activity"/>
    <property type="evidence" value="ECO:0007669"/>
    <property type="project" value="InterPro"/>
</dbReference>
<accession>A0AAJ1T5J8</accession>
<organism evidence="2 3">
    <name type="scientific">Oikeobacillus pervagus</name>
    <dbReference type="NCBI Taxonomy" id="1325931"/>
    <lineage>
        <taxon>Bacteria</taxon>
        <taxon>Bacillati</taxon>
        <taxon>Bacillota</taxon>
        <taxon>Bacilli</taxon>
        <taxon>Bacillales</taxon>
        <taxon>Bacillaceae</taxon>
        <taxon>Oikeobacillus</taxon>
    </lineage>
</organism>
<dbReference type="GO" id="GO:0006313">
    <property type="term" value="P:DNA transposition"/>
    <property type="evidence" value="ECO:0007669"/>
    <property type="project" value="InterPro"/>
</dbReference>
<evidence type="ECO:0000259" key="1">
    <source>
        <dbReference type="Pfam" id="PF01609"/>
    </source>
</evidence>
<dbReference type="PANTHER" id="PTHR33258:SF1">
    <property type="entry name" value="TRANSPOSASE INSL FOR INSERTION SEQUENCE ELEMENT IS186A-RELATED"/>
    <property type="match status" value="1"/>
</dbReference>
<dbReference type="Pfam" id="PF01609">
    <property type="entry name" value="DDE_Tnp_1"/>
    <property type="match status" value="1"/>
</dbReference>
<feature type="domain" description="Transposase IS4-like" evidence="1">
    <location>
        <begin position="18"/>
        <end position="131"/>
    </location>
</feature>
<dbReference type="GO" id="GO:0003677">
    <property type="term" value="F:DNA binding"/>
    <property type="evidence" value="ECO:0007669"/>
    <property type="project" value="InterPro"/>
</dbReference>
<keyword evidence="3" id="KW-1185">Reference proteome</keyword>